<dbReference type="EMBL" id="ML208287">
    <property type="protein sequence ID" value="TFK72285.1"/>
    <property type="molecule type" value="Genomic_DNA"/>
</dbReference>
<evidence type="ECO:0000313" key="2">
    <source>
        <dbReference type="Proteomes" id="UP000308600"/>
    </source>
</evidence>
<evidence type="ECO:0000313" key="1">
    <source>
        <dbReference type="EMBL" id="TFK72285.1"/>
    </source>
</evidence>
<reference evidence="1 2" key="1">
    <citation type="journal article" date="2019" name="Nat. Ecol. Evol.">
        <title>Megaphylogeny resolves global patterns of mushroom evolution.</title>
        <authorList>
            <person name="Varga T."/>
            <person name="Krizsan K."/>
            <person name="Foldi C."/>
            <person name="Dima B."/>
            <person name="Sanchez-Garcia M."/>
            <person name="Sanchez-Ramirez S."/>
            <person name="Szollosi G.J."/>
            <person name="Szarkandi J.G."/>
            <person name="Papp V."/>
            <person name="Albert L."/>
            <person name="Andreopoulos W."/>
            <person name="Angelini C."/>
            <person name="Antonin V."/>
            <person name="Barry K.W."/>
            <person name="Bougher N.L."/>
            <person name="Buchanan P."/>
            <person name="Buyck B."/>
            <person name="Bense V."/>
            <person name="Catcheside P."/>
            <person name="Chovatia M."/>
            <person name="Cooper J."/>
            <person name="Damon W."/>
            <person name="Desjardin D."/>
            <person name="Finy P."/>
            <person name="Geml J."/>
            <person name="Haridas S."/>
            <person name="Hughes K."/>
            <person name="Justo A."/>
            <person name="Karasinski D."/>
            <person name="Kautmanova I."/>
            <person name="Kiss B."/>
            <person name="Kocsube S."/>
            <person name="Kotiranta H."/>
            <person name="LaButti K.M."/>
            <person name="Lechner B.E."/>
            <person name="Liimatainen K."/>
            <person name="Lipzen A."/>
            <person name="Lukacs Z."/>
            <person name="Mihaltcheva S."/>
            <person name="Morgado L.N."/>
            <person name="Niskanen T."/>
            <person name="Noordeloos M.E."/>
            <person name="Ohm R.A."/>
            <person name="Ortiz-Santana B."/>
            <person name="Ovrebo C."/>
            <person name="Racz N."/>
            <person name="Riley R."/>
            <person name="Savchenko A."/>
            <person name="Shiryaev A."/>
            <person name="Soop K."/>
            <person name="Spirin V."/>
            <person name="Szebenyi C."/>
            <person name="Tomsovsky M."/>
            <person name="Tulloss R.E."/>
            <person name="Uehling J."/>
            <person name="Grigoriev I.V."/>
            <person name="Vagvolgyi C."/>
            <person name="Papp T."/>
            <person name="Martin F.M."/>
            <person name="Miettinen O."/>
            <person name="Hibbett D.S."/>
            <person name="Nagy L.G."/>
        </authorList>
    </citation>
    <scope>NUCLEOTIDE SEQUENCE [LARGE SCALE GENOMIC DNA]</scope>
    <source>
        <strain evidence="1 2">NL-1719</strain>
    </source>
</reference>
<keyword evidence="2" id="KW-1185">Reference proteome</keyword>
<dbReference type="Proteomes" id="UP000308600">
    <property type="component" value="Unassembled WGS sequence"/>
</dbReference>
<accession>A0ACD3B2N2</accession>
<organism evidence="1 2">
    <name type="scientific">Pluteus cervinus</name>
    <dbReference type="NCBI Taxonomy" id="181527"/>
    <lineage>
        <taxon>Eukaryota</taxon>
        <taxon>Fungi</taxon>
        <taxon>Dikarya</taxon>
        <taxon>Basidiomycota</taxon>
        <taxon>Agaricomycotina</taxon>
        <taxon>Agaricomycetes</taxon>
        <taxon>Agaricomycetidae</taxon>
        <taxon>Agaricales</taxon>
        <taxon>Pluteineae</taxon>
        <taxon>Pluteaceae</taxon>
        <taxon>Pluteus</taxon>
    </lineage>
</organism>
<name>A0ACD3B2N2_9AGAR</name>
<gene>
    <name evidence="1" type="ORF">BDN72DRAFT_894954</name>
</gene>
<proteinExistence type="predicted"/>
<sequence length="120" mass="13272">MPPANFTLVAVNALTTHLLVGFPPHAHRIFPAQARSLKVLLVTSDVLRKGTSGAHRLIHMSEIAQRDAPVEPFNSAAILDTLLIEALTMVTNFWSGIARLDLYSSPWSFFPSLHYRPTLV</sequence>
<protein>
    <submittedName>
        <fullName evidence="1">Uncharacterized protein</fullName>
    </submittedName>
</protein>